<gene>
    <name evidence="7 9" type="primary">rnpA</name>
    <name evidence="9" type="ORF">H8E80_00615</name>
</gene>
<evidence type="ECO:0000256" key="5">
    <source>
        <dbReference type="ARBA" id="ARBA00022801"/>
    </source>
</evidence>
<accession>A0A8J6T5N9</accession>
<keyword evidence="4 7" id="KW-0255">Endonuclease</keyword>
<organism evidence="9 10">
    <name type="scientific">Candidatus Desulfaltia bathyphila</name>
    <dbReference type="NCBI Taxonomy" id="2841697"/>
    <lineage>
        <taxon>Bacteria</taxon>
        <taxon>Pseudomonadati</taxon>
        <taxon>Thermodesulfobacteriota</taxon>
        <taxon>Desulfobacteria</taxon>
        <taxon>Desulfobacterales</taxon>
        <taxon>Desulfobacterales incertae sedis</taxon>
        <taxon>Candidatus Desulfaltia</taxon>
    </lineage>
</organism>
<dbReference type="AlphaFoldDB" id="A0A8J6T5N9"/>
<sequence length="115" mass="13490">MVSFFLPRRLKRPDFLGLAAEGRQQQNKYFIAVFAPGKTERMRLGITVSRKVGNAVVRNRIKRFTREYFRLNRHKLTGNWDINIIAKKEAVNLSSAQAFLSLQNIFDKITRSFYH</sequence>
<protein>
    <recommendedName>
        <fullName evidence="7 8">Ribonuclease P protein component</fullName>
        <shortName evidence="7">RNase P protein</shortName>
        <shortName evidence="7">RNaseP protein</shortName>
        <ecNumber evidence="7 8">3.1.26.5</ecNumber>
    </recommendedName>
    <alternativeName>
        <fullName evidence="7">Protein C5</fullName>
    </alternativeName>
</protein>
<dbReference type="GO" id="GO:0004526">
    <property type="term" value="F:ribonuclease P activity"/>
    <property type="evidence" value="ECO:0007669"/>
    <property type="project" value="UniProtKB-UniRule"/>
</dbReference>
<reference evidence="9 10" key="1">
    <citation type="submission" date="2020-08" db="EMBL/GenBank/DDBJ databases">
        <title>Bridging the membrane lipid divide: bacteria of the FCB group superphylum have the potential to synthesize archaeal ether lipids.</title>
        <authorList>
            <person name="Villanueva L."/>
            <person name="Von Meijenfeldt F.A.B."/>
            <person name="Westbye A.B."/>
            <person name="Yadav S."/>
            <person name="Hopmans E.C."/>
            <person name="Dutilh B.E."/>
            <person name="Sinninghe Damste J.S."/>
        </authorList>
    </citation>
    <scope>NUCLEOTIDE SEQUENCE [LARGE SCALE GENOMIC DNA]</scope>
    <source>
        <strain evidence="9">NIOZ-UU82</strain>
    </source>
</reference>
<keyword evidence="2 7" id="KW-0819">tRNA processing</keyword>
<dbReference type="EC" id="3.1.26.5" evidence="7 8"/>
<comment type="similarity">
    <text evidence="7">Belongs to the RnpA family.</text>
</comment>
<name>A0A8J6T5N9_9BACT</name>
<dbReference type="PROSITE" id="PS00648">
    <property type="entry name" value="RIBONUCLEASE_P"/>
    <property type="match status" value="1"/>
</dbReference>
<dbReference type="GO" id="GO:0001682">
    <property type="term" value="P:tRNA 5'-leader removal"/>
    <property type="evidence" value="ECO:0007669"/>
    <property type="project" value="UniProtKB-UniRule"/>
</dbReference>
<dbReference type="Proteomes" id="UP000603545">
    <property type="component" value="Unassembled WGS sequence"/>
</dbReference>
<dbReference type="InterPro" id="IPR000100">
    <property type="entry name" value="RNase_P"/>
</dbReference>
<dbReference type="HAMAP" id="MF_00227">
    <property type="entry name" value="RNase_P"/>
    <property type="match status" value="1"/>
</dbReference>
<dbReference type="PANTHER" id="PTHR33992">
    <property type="entry name" value="RIBONUCLEASE P PROTEIN COMPONENT"/>
    <property type="match status" value="1"/>
</dbReference>
<dbReference type="NCBIfam" id="TIGR00188">
    <property type="entry name" value="rnpA"/>
    <property type="match status" value="1"/>
</dbReference>
<comment type="subunit">
    <text evidence="7">Consists of a catalytic RNA component (M1 or rnpB) and a protein subunit.</text>
</comment>
<dbReference type="InterPro" id="IPR020539">
    <property type="entry name" value="RNase_P_CS"/>
</dbReference>
<dbReference type="InterPro" id="IPR014721">
    <property type="entry name" value="Ribsml_uS5_D2-typ_fold_subgr"/>
</dbReference>
<dbReference type="SUPFAM" id="SSF54211">
    <property type="entry name" value="Ribosomal protein S5 domain 2-like"/>
    <property type="match status" value="1"/>
</dbReference>
<dbReference type="GO" id="GO:0000049">
    <property type="term" value="F:tRNA binding"/>
    <property type="evidence" value="ECO:0007669"/>
    <property type="project" value="UniProtKB-UniRule"/>
</dbReference>
<keyword evidence="6 7" id="KW-0694">RNA-binding</keyword>
<evidence type="ECO:0000256" key="6">
    <source>
        <dbReference type="ARBA" id="ARBA00022884"/>
    </source>
</evidence>
<dbReference type="Pfam" id="PF00825">
    <property type="entry name" value="Ribonuclease_P"/>
    <property type="match status" value="1"/>
</dbReference>
<evidence type="ECO:0000256" key="4">
    <source>
        <dbReference type="ARBA" id="ARBA00022759"/>
    </source>
</evidence>
<dbReference type="GO" id="GO:0030677">
    <property type="term" value="C:ribonuclease P complex"/>
    <property type="evidence" value="ECO:0007669"/>
    <property type="project" value="TreeGrafter"/>
</dbReference>
<keyword evidence="5 7" id="KW-0378">Hydrolase</keyword>
<comment type="catalytic activity">
    <reaction evidence="7">
        <text>Endonucleolytic cleavage of RNA, removing 5'-extranucleotides from tRNA precursor.</text>
        <dbReference type="EC" id="3.1.26.5"/>
    </reaction>
</comment>
<dbReference type="PANTHER" id="PTHR33992:SF1">
    <property type="entry name" value="RIBONUCLEASE P PROTEIN COMPONENT"/>
    <property type="match status" value="1"/>
</dbReference>
<dbReference type="GO" id="GO:0042781">
    <property type="term" value="F:3'-tRNA processing endoribonuclease activity"/>
    <property type="evidence" value="ECO:0007669"/>
    <property type="project" value="TreeGrafter"/>
</dbReference>
<comment type="function">
    <text evidence="1 7">RNaseP catalyzes the removal of the 5'-leader sequence from pre-tRNA to produce the mature 5'-terminus. It can also cleave other RNA substrates such as 4.5S RNA. The protein component plays an auxiliary but essential role in vivo by binding to the 5'-leader sequence and broadening the substrate specificity of the ribozyme.</text>
</comment>
<evidence type="ECO:0000256" key="8">
    <source>
        <dbReference type="NCBIfam" id="TIGR00188"/>
    </source>
</evidence>
<keyword evidence="3 7" id="KW-0540">Nuclease</keyword>
<proteinExistence type="inferred from homology"/>
<evidence type="ECO:0000256" key="3">
    <source>
        <dbReference type="ARBA" id="ARBA00022722"/>
    </source>
</evidence>
<evidence type="ECO:0000256" key="2">
    <source>
        <dbReference type="ARBA" id="ARBA00022694"/>
    </source>
</evidence>
<evidence type="ECO:0000256" key="1">
    <source>
        <dbReference type="ARBA" id="ARBA00002663"/>
    </source>
</evidence>
<comment type="caution">
    <text evidence="9">The sequence shown here is derived from an EMBL/GenBank/DDBJ whole genome shotgun (WGS) entry which is preliminary data.</text>
</comment>
<evidence type="ECO:0000313" key="10">
    <source>
        <dbReference type="Proteomes" id="UP000603545"/>
    </source>
</evidence>
<evidence type="ECO:0000256" key="7">
    <source>
        <dbReference type="HAMAP-Rule" id="MF_00227"/>
    </source>
</evidence>
<dbReference type="Gene3D" id="3.30.230.10">
    <property type="match status" value="1"/>
</dbReference>
<evidence type="ECO:0000313" key="9">
    <source>
        <dbReference type="EMBL" id="MBC8198537.1"/>
    </source>
</evidence>
<dbReference type="EMBL" id="JACNLL010000009">
    <property type="protein sequence ID" value="MBC8198537.1"/>
    <property type="molecule type" value="Genomic_DNA"/>
</dbReference>
<dbReference type="InterPro" id="IPR020568">
    <property type="entry name" value="Ribosomal_Su5_D2-typ_SF"/>
</dbReference>